<dbReference type="Gramene" id="TraesSYM4A03G02075660.1">
    <property type="protein sequence ID" value="TraesSYM4A03G02075660.1.CDS1"/>
    <property type="gene ID" value="TraesSYM4A03G02075660"/>
</dbReference>
<keyword evidence="4" id="KW-1185">Reference proteome</keyword>
<organism evidence="3">
    <name type="scientific">Triticum aestivum</name>
    <name type="common">Wheat</name>
    <dbReference type="NCBI Taxonomy" id="4565"/>
    <lineage>
        <taxon>Eukaryota</taxon>
        <taxon>Viridiplantae</taxon>
        <taxon>Streptophyta</taxon>
        <taxon>Embryophyta</taxon>
        <taxon>Tracheophyta</taxon>
        <taxon>Spermatophyta</taxon>
        <taxon>Magnoliopsida</taxon>
        <taxon>Liliopsida</taxon>
        <taxon>Poales</taxon>
        <taxon>Poaceae</taxon>
        <taxon>BOP clade</taxon>
        <taxon>Pooideae</taxon>
        <taxon>Triticodae</taxon>
        <taxon>Triticeae</taxon>
        <taxon>Triticinae</taxon>
        <taxon>Triticum</taxon>
    </lineage>
</organism>
<dbReference type="PANTHER" id="PTHR33179:SF11">
    <property type="entry name" value="OS03G0320600 PROTEIN"/>
    <property type="match status" value="1"/>
</dbReference>
<evidence type="ECO:0000313" key="3">
    <source>
        <dbReference type="EnsemblPlants" id="TraesCS4A02G127100.1.cds1"/>
    </source>
</evidence>
<feature type="compositionally biased region" description="Basic residues" evidence="1">
    <location>
        <begin position="85"/>
        <end position="94"/>
    </location>
</feature>
<dbReference type="Gramene" id="TraesROB_scaffold_016022_01G000100.1">
    <property type="protein sequence ID" value="TraesROB_scaffold_016022_01G000100.1"/>
    <property type="gene ID" value="TraesROB_scaffold_016022_01G000100"/>
</dbReference>
<dbReference type="Gramene" id="TraesRN4A0100271200.1">
    <property type="protein sequence ID" value="TraesRN4A0100271200.1"/>
    <property type="gene ID" value="TraesRN4A0100271200"/>
</dbReference>
<dbReference type="Pfam" id="PF05678">
    <property type="entry name" value="VQ"/>
    <property type="match status" value="1"/>
</dbReference>
<dbReference type="InterPro" id="IPR008889">
    <property type="entry name" value="VQ"/>
</dbReference>
<evidence type="ECO:0000313" key="4">
    <source>
        <dbReference type="Proteomes" id="UP000019116"/>
    </source>
</evidence>
<dbReference type="InterPro" id="IPR039609">
    <property type="entry name" value="VQ_15/22"/>
</dbReference>
<dbReference type="Gramene" id="TraesPARA_EIv1.0_1281730.1">
    <property type="protein sequence ID" value="TraesPARA_EIv1.0_1281730.1.CDS1"/>
    <property type="gene ID" value="TraesPARA_EIv1.0_1281730"/>
</dbReference>
<dbReference type="Gramene" id="TraesCAD_scaffold_012070_01G000100.1">
    <property type="protein sequence ID" value="TraesCAD_scaffold_012070_01G000100.1"/>
    <property type="gene ID" value="TraesCAD_scaffold_012070_01G000100"/>
</dbReference>
<dbReference type="Gramene" id="TraesARI4A03G02085540.1">
    <property type="protein sequence ID" value="TraesARI4A03G02085540.1.CDS1"/>
    <property type="gene ID" value="TraesARI4A03G02085540"/>
</dbReference>
<dbReference type="Gramene" id="TraesNOR4A03G02076470.1">
    <property type="protein sequence ID" value="TraesNOR4A03G02076470.1.CDS1"/>
    <property type="gene ID" value="TraesNOR4A03G02076470"/>
</dbReference>
<dbReference type="OMA" id="SCGPMAM"/>
<evidence type="ECO:0000259" key="2">
    <source>
        <dbReference type="Pfam" id="PF05678"/>
    </source>
</evidence>
<dbReference type="EnsemblPlants" id="TraesCS4A02G127100.1">
    <property type="protein sequence ID" value="TraesCS4A02G127100.1.cds1"/>
    <property type="gene ID" value="TraesCS4A02G127100"/>
</dbReference>
<dbReference type="GO" id="GO:0006970">
    <property type="term" value="P:response to osmotic stress"/>
    <property type="evidence" value="ECO:0000318"/>
    <property type="project" value="GO_Central"/>
</dbReference>
<dbReference type="Gramene" id="TraesSTA4A03G02045700.1">
    <property type="protein sequence ID" value="TraesSTA4A03G02045700.1.CDS1"/>
    <property type="gene ID" value="TraesSTA4A03G02045700"/>
</dbReference>
<dbReference type="Gramene" id="TraesCS4A02G127100.1">
    <property type="protein sequence ID" value="TraesCS4A02G127100.1.cds1"/>
    <property type="gene ID" value="TraesCS4A02G127100"/>
</dbReference>
<proteinExistence type="predicted"/>
<sequence>MDALSCFAPPAMLCRSFADAAIARALHFSLSAGCSPVPEPSIVADLGACSVAATTASPSSCGPMAMLPPAAPSARCRLGPAGGRAGKRRPRPSKRVPTTYISTDAATFRLMVQHVTGAEADPQVDADASLGVLLSPFDFDHLLPSDPAAAAAQVAAYALQHPPAAGAEQPCFPTLDSWNVMYGNN</sequence>
<dbReference type="Gramene" id="TraesJUL4A03G02068580.1">
    <property type="protein sequence ID" value="TraesJUL4A03G02068580.1.CDS1"/>
    <property type="gene ID" value="TraesJUL4A03G02068580"/>
</dbReference>
<dbReference type="Gramene" id="TraesLAC4A03G02003410.1">
    <property type="protein sequence ID" value="TraesLAC4A03G02003410.1.CDS1"/>
    <property type="gene ID" value="TraesLAC4A03G02003410"/>
</dbReference>
<reference evidence="3" key="2">
    <citation type="submission" date="2018-10" db="UniProtKB">
        <authorList>
            <consortium name="EnsemblPlants"/>
        </authorList>
    </citation>
    <scope>IDENTIFICATION</scope>
</reference>
<dbReference type="OrthoDB" id="780868at2759"/>
<dbReference type="Gramene" id="TraesCS4A03G0267800.1">
    <property type="protein sequence ID" value="TraesCS4A03G0267800.1.CDS1"/>
    <property type="gene ID" value="TraesCS4A03G0267800"/>
</dbReference>
<feature type="domain" description="VQ" evidence="2">
    <location>
        <begin position="95"/>
        <end position="122"/>
    </location>
</feature>
<name>A0A3B6HVF4_WHEAT</name>
<dbReference type="GO" id="GO:0005516">
    <property type="term" value="F:calmodulin binding"/>
    <property type="evidence" value="ECO:0000318"/>
    <property type="project" value="GO_Central"/>
</dbReference>
<dbReference type="Gramene" id="TraesLDM4A03G02048490.1">
    <property type="protein sequence ID" value="TraesLDM4A03G02048490.1.CDS1"/>
    <property type="gene ID" value="TraesLDM4A03G02048490"/>
</dbReference>
<dbReference type="RefSeq" id="XP_044360346.1">
    <property type="nucleotide sequence ID" value="XM_044504411.1"/>
</dbReference>
<dbReference type="Proteomes" id="UP000019116">
    <property type="component" value="Chromosome 4A"/>
</dbReference>
<dbReference type="Gramene" id="TraesCLE_scaffold_014504_01G000100.1">
    <property type="protein sequence ID" value="TraesCLE_scaffold_014504_01G000100.1"/>
    <property type="gene ID" value="TraesCLE_scaffold_014504_01G000100"/>
</dbReference>
<dbReference type="GeneID" id="123081901"/>
<accession>A0A3B6HVF4</accession>
<gene>
    <name evidence="3" type="primary">LOC123081901</name>
</gene>
<dbReference type="Gramene" id="TraesWEE_scaffold_012885_01G000100.1">
    <property type="protein sequence ID" value="TraesWEE_scaffold_012885_01G000100.1"/>
    <property type="gene ID" value="TraesWEE_scaffold_012885_01G000100"/>
</dbReference>
<dbReference type="AlphaFoldDB" id="A0A3B6HVF4"/>
<dbReference type="GO" id="GO:0005634">
    <property type="term" value="C:nucleus"/>
    <property type="evidence" value="ECO:0000318"/>
    <property type="project" value="GO_Central"/>
</dbReference>
<reference evidence="3" key="1">
    <citation type="submission" date="2018-08" db="EMBL/GenBank/DDBJ databases">
        <authorList>
            <person name="Rossello M."/>
        </authorList>
    </citation>
    <scope>NUCLEOTIDE SEQUENCE [LARGE SCALE GENOMIC DNA]</scope>
    <source>
        <strain evidence="3">cv. Chinese Spring</strain>
    </source>
</reference>
<protein>
    <recommendedName>
        <fullName evidence="2">VQ domain-containing protein</fullName>
    </recommendedName>
</protein>
<dbReference type="PANTHER" id="PTHR33179">
    <property type="entry name" value="VQ MOTIF-CONTAINING PROTEIN"/>
    <property type="match status" value="1"/>
</dbReference>
<evidence type="ECO:0000256" key="1">
    <source>
        <dbReference type="SAM" id="MobiDB-lite"/>
    </source>
</evidence>
<dbReference type="Gramene" id="TraesMAC4A03G02049410.1">
    <property type="protein sequence ID" value="TraesMAC4A03G02049410.1.CDS1"/>
    <property type="gene ID" value="TraesMAC4A03G02049410"/>
</dbReference>
<feature type="region of interest" description="Disordered" evidence="1">
    <location>
        <begin position="77"/>
        <end position="96"/>
    </location>
</feature>
<dbReference type="Gramene" id="TraesJAG4A03G02056770.1">
    <property type="protein sequence ID" value="TraesJAG4A03G02056770.1.CDS1"/>
    <property type="gene ID" value="TraesJAG4A03G02056770"/>
</dbReference>